<feature type="compositionally biased region" description="Basic residues" evidence="1">
    <location>
        <begin position="85"/>
        <end position="97"/>
    </location>
</feature>
<gene>
    <name evidence="2" type="ORF">QJS04_geneDACA023220</name>
</gene>
<evidence type="ECO:0000313" key="3">
    <source>
        <dbReference type="Proteomes" id="UP001179952"/>
    </source>
</evidence>
<dbReference type="EMBL" id="JAUJYN010000007">
    <property type="protein sequence ID" value="KAK1267554.1"/>
    <property type="molecule type" value="Genomic_DNA"/>
</dbReference>
<dbReference type="Proteomes" id="UP001179952">
    <property type="component" value="Unassembled WGS sequence"/>
</dbReference>
<reference evidence="2" key="1">
    <citation type="journal article" date="2023" name="Nat. Commun.">
        <title>Diploid and tetraploid genomes of Acorus and the evolution of monocots.</title>
        <authorList>
            <person name="Ma L."/>
            <person name="Liu K.W."/>
            <person name="Li Z."/>
            <person name="Hsiao Y.Y."/>
            <person name="Qi Y."/>
            <person name="Fu T."/>
            <person name="Tang G.D."/>
            <person name="Zhang D."/>
            <person name="Sun W.H."/>
            <person name="Liu D.K."/>
            <person name="Li Y."/>
            <person name="Chen G.Z."/>
            <person name="Liu X.D."/>
            <person name="Liao X.Y."/>
            <person name="Jiang Y.T."/>
            <person name="Yu X."/>
            <person name="Hao Y."/>
            <person name="Huang J."/>
            <person name="Zhao X.W."/>
            <person name="Ke S."/>
            <person name="Chen Y.Y."/>
            <person name="Wu W.L."/>
            <person name="Hsu J.L."/>
            <person name="Lin Y.F."/>
            <person name="Huang M.D."/>
            <person name="Li C.Y."/>
            <person name="Huang L."/>
            <person name="Wang Z.W."/>
            <person name="Zhao X."/>
            <person name="Zhong W.Y."/>
            <person name="Peng D.H."/>
            <person name="Ahmad S."/>
            <person name="Lan S."/>
            <person name="Zhang J.S."/>
            <person name="Tsai W.C."/>
            <person name="Van de Peer Y."/>
            <person name="Liu Z.J."/>
        </authorList>
    </citation>
    <scope>NUCLEOTIDE SEQUENCE</scope>
    <source>
        <strain evidence="2">SCP</strain>
    </source>
</reference>
<comment type="caution">
    <text evidence="2">The sequence shown here is derived from an EMBL/GenBank/DDBJ whole genome shotgun (WGS) entry which is preliminary data.</text>
</comment>
<evidence type="ECO:0000313" key="2">
    <source>
        <dbReference type="EMBL" id="KAK1267554.1"/>
    </source>
</evidence>
<proteinExistence type="predicted"/>
<feature type="region of interest" description="Disordered" evidence="1">
    <location>
        <begin position="76"/>
        <end position="97"/>
    </location>
</feature>
<protein>
    <submittedName>
        <fullName evidence="2">Uncharacterized protein</fullName>
    </submittedName>
</protein>
<dbReference type="AlphaFoldDB" id="A0AAV9AT63"/>
<dbReference type="InterPro" id="IPR009902">
    <property type="entry name" value="DUF1442"/>
</dbReference>
<reference evidence="2" key="2">
    <citation type="submission" date="2023-06" db="EMBL/GenBank/DDBJ databases">
        <authorList>
            <person name="Ma L."/>
            <person name="Liu K.-W."/>
            <person name="Li Z."/>
            <person name="Hsiao Y.-Y."/>
            <person name="Qi Y."/>
            <person name="Fu T."/>
            <person name="Tang G."/>
            <person name="Zhang D."/>
            <person name="Sun W.-H."/>
            <person name="Liu D.-K."/>
            <person name="Li Y."/>
            <person name="Chen G.-Z."/>
            <person name="Liu X.-D."/>
            <person name="Liao X.-Y."/>
            <person name="Jiang Y.-T."/>
            <person name="Yu X."/>
            <person name="Hao Y."/>
            <person name="Huang J."/>
            <person name="Zhao X.-W."/>
            <person name="Ke S."/>
            <person name="Chen Y.-Y."/>
            <person name="Wu W.-L."/>
            <person name="Hsu J.-L."/>
            <person name="Lin Y.-F."/>
            <person name="Huang M.-D."/>
            <person name="Li C.-Y."/>
            <person name="Huang L."/>
            <person name="Wang Z.-W."/>
            <person name="Zhao X."/>
            <person name="Zhong W.-Y."/>
            <person name="Peng D.-H."/>
            <person name="Ahmad S."/>
            <person name="Lan S."/>
            <person name="Zhang J.-S."/>
            <person name="Tsai W.-C."/>
            <person name="Van De Peer Y."/>
            <person name="Liu Z.-J."/>
        </authorList>
    </citation>
    <scope>NUCLEOTIDE SEQUENCE</scope>
    <source>
        <strain evidence="2">SCP</strain>
        <tissue evidence="2">Leaves</tissue>
    </source>
</reference>
<dbReference type="Pfam" id="PF07279">
    <property type="entry name" value="DUF1442"/>
    <property type="match status" value="1"/>
</dbReference>
<keyword evidence="3" id="KW-1185">Reference proteome</keyword>
<name>A0AAV9AT63_ACOGR</name>
<organism evidence="2 3">
    <name type="scientific">Acorus gramineus</name>
    <name type="common">Dwarf sweet flag</name>
    <dbReference type="NCBI Taxonomy" id="55184"/>
    <lineage>
        <taxon>Eukaryota</taxon>
        <taxon>Viridiplantae</taxon>
        <taxon>Streptophyta</taxon>
        <taxon>Embryophyta</taxon>
        <taxon>Tracheophyta</taxon>
        <taxon>Spermatophyta</taxon>
        <taxon>Magnoliopsida</taxon>
        <taxon>Liliopsida</taxon>
        <taxon>Acoraceae</taxon>
        <taxon>Acorus</taxon>
    </lineage>
</organism>
<accession>A0AAV9AT63</accession>
<sequence length="97" mass="10856">MSRGRAEWVDFTVVDGKRREEIERILGVVGMGRRGAVVVCVGGGGTQIRWRGLVEEGRRVVRSVVLPIARSLSQILKKGDTKGRGRERRRRKGKKGM</sequence>
<evidence type="ECO:0000256" key="1">
    <source>
        <dbReference type="SAM" id="MobiDB-lite"/>
    </source>
</evidence>